<reference evidence="2" key="1">
    <citation type="journal article" date="2019" name="Sci. Rep.">
        <title>Draft genome of Tanacetum cinerariifolium, the natural source of mosquito coil.</title>
        <authorList>
            <person name="Yamashiro T."/>
            <person name="Shiraishi A."/>
            <person name="Satake H."/>
            <person name="Nakayama K."/>
        </authorList>
    </citation>
    <scope>NUCLEOTIDE SEQUENCE</scope>
</reference>
<evidence type="ECO:0000256" key="1">
    <source>
        <dbReference type="SAM" id="MobiDB-lite"/>
    </source>
</evidence>
<name>A0A699SJG0_TANCI</name>
<evidence type="ECO:0000313" key="2">
    <source>
        <dbReference type="EMBL" id="GFC97712.1"/>
    </source>
</evidence>
<dbReference type="EMBL" id="BKCJ011167748">
    <property type="protein sequence ID" value="GFC97712.1"/>
    <property type="molecule type" value="Genomic_DNA"/>
</dbReference>
<dbReference type="AlphaFoldDB" id="A0A699SJG0"/>
<sequence length="112" mass="13157">MRLLLLHHHHHSYPLLVAGRIDQGYLTTSKEVRYRSWSQDMDQIYTRLDDVQTEQQLLAGRLNMLFRDRRAHAYTLQVMEAEARMSREAWQRHAGDLTQPELPEEAGGSGWI</sequence>
<organism evidence="2">
    <name type="scientific">Tanacetum cinerariifolium</name>
    <name type="common">Dalmatian daisy</name>
    <name type="synonym">Chrysanthemum cinerariifolium</name>
    <dbReference type="NCBI Taxonomy" id="118510"/>
    <lineage>
        <taxon>Eukaryota</taxon>
        <taxon>Viridiplantae</taxon>
        <taxon>Streptophyta</taxon>
        <taxon>Embryophyta</taxon>
        <taxon>Tracheophyta</taxon>
        <taxon>Spermatophyta</taxon>
        <taxon>Magnoliopsida</taxon>
        <taxon>eudicotyledons</taxon>
        <taxon>Gunneridae</taxon>
        <taxon>Pentapetalae</taxon>
        <taxon>asterids</taxon>
        <taxon>campanulids</taxon>
        <taxon>Asterales</taxon>
        <taxon>Asteraceae</taxon>
        <taxon>Asteroideae</taxon>
        <taxon>Anthemideae</taxon>
        <taxon>Anthemidinae</taxon>
        <taxon>Tanacetum</taxon>
    </lineage>
</organism>
<proteinExistence type="predicted"/>
<gene>
    <name evidence="2" type="ORF">Tci_869682</name>
</gene>
<accession>A0A699SJG0</accession>
<feature type="region of interest" description="Disordered" evidence="1">
    <location>
        <begin position="92"/>
        <end position="112"/>
    </location>
</feature>
<comment type="caution">
    <text evidence="2">The sequence shown here is derived from an EMBL/GenBank/DDBJ whole genome shotgun (WGS) entry which is preliminary data.</text>
</comment>
<protein>
    <submittedName>
        <fullName evidence="2">Uncharacterized protein</fullName>
    </submittedName>
</protein>